<organism evidence="15 16">
    <name type="scientific">Manduca sexta</name>
    <name type="common">Tobacco hawkmoth</name>
    <name type="synonym">Tobacco hornworm</name>
    <dbReference type="NCBI Taxonomy" id="7130"/>
    <lineage>
        <taxon>Eukaryota</taxon>
        <taxon>Metazoa</taxon>
        <taxon>Ecdysozoa</taxon>
        <taxon>Arthropoda</taxon>
        <taxon>Hexapoda</taxon>
        <taxon>Insecta</taxon>
        <taxon>Pterygota</taxon>
        <taxon>Neoptera</taxon>
        <taxon>Endopterygota</taxon>
        <taxon>Lepidoptera</taxon>
        <taxon>Glossata</taxon>
        <taxon>Ditrysia</taxon>
        <taxon>Bombycoidea</taxon>
        <taxon>Sphingidae</taxon>
        <taxon>Sphinginae</taxon>
        <taxon>Sphingini</taxon>
        <taxon>Manduca</taxon>
    </lineage>
</organism>
<dbReference type="InterPro" id="IPR001503">
    <property type="entry name" value="Glyco_trans_10"/>
</dbReference>
<feature type="transmembrane region" description="Helical" evidence="12">
    <location>
        <begin position="6"/>
        <end position="25"/>
    </location>
</feature>
<comment type="similarity">
    <text evidence="3 12">Belongs to the glycosyltransferase 10 family.</text>
</comment>
<proteinExistence type="inferred from homology"/>
<reference evidence="15" key="2">
    <citation type="submission" date="2020-12" db="EMBL/GenBank/DDBJ databases">
        <authorList>
            <person name="Kanost M."/>
        </authorList>
    </citation>
    <scope>NUCLEOTIDE SEQUENCE</scope>
</reference>
<dbReference type="OrthoDB" id="427096at2759"/>
<protein>
    <recommendedName>
        <fullName evidence="12">Fucosyltransferase</fullName>
        <ecNumber evidence="12">2.4.1.-</ecNumber>
    </recommendedName>
</protein>
<dbReference type="Pfam" id="PF00852">
    <property type="entry name" value="Glyco_transf_10"/>
    <property type="match status" value="1"/>
</dbReference>
<evidence type="ECO:0000256" key="10">
    <source>
        <dbReference type="ARBA" id="ARBA00023136"/>
    </source>
</evidence>
<gene>
    <name evidence="15" type="ORF">O3G_MSEX006460</name>
</gene>
<evidence type="ECO:0000256" key="12">
    <source>
        <dbReference type="RuleBase" id="RU003832"/>
    </source>
</evidence>
<evidence type="ECO:0000259" key="14">
    <source>
        <dbReference type="Pfam" id="PF17039"/>
    </source>
</evidence>
<evidence type="ECO:0000256" key="5">
    <source>
        <dbReference type="ARBA" id="ARBA00022679"/>
    </source>
</evidence>
<feature type="domain" description="Fucosyltransferase N-terminal" evidence="14">
    <location>
        <begin position="50"/>
        <end position="165"/>
    </location>
</feature>
<evidence type="ECO:0000256" key="3">
    <source>
        <dbReference type="ARBA" id="ARBA00008919"/>
    </source>
</evidence>
<comment type="subcellular location">
    <subcellularLocation>
        <location evidence="1 12">Golgi apparatus</location>
        <location evidence="1 12">Golgi stack membrane</location>
        <topology evidence="1 12">Single-pass type II membrane protein</topology>
    </subcellularLocation>
</comment>
<evidence type="ECO:0000256" key="11">
    <source>
        <dbReference type="ARBA" id="ARBA00023180"/>
    </source>
</evidence>
<dbReference type="EMBL" id="JH668385">
    <property type="protein sequence ID" value="KAG6450281.1"/>
    <property type="molecule type" value="Genomic_DNA"/>
</dbReference>
<dbReference type="SUPFAM" id="SSF53756">
    <property type="entry name" value="UDP-Glycosyltransferase/glycogen phosphorylase"/>
    <property type="match status" value="1"/>
</dbReference>
<evidence type="ECO:0000313" key="16">
    <source>
        <dbReference type="Proteomes" id="UP000791440"/>
    </source>
</evidence>
<evidence type="ECO:0000313" key="15">
    <source>
        <dbReference type="EMBL" id="KAG6450281.1"/>
    </source>
</evidence>
<keyword evidence="16" id="KW-1185">Reference proteome</keyword>
<keyword evidence="11" id="KW-0325">Glycoprotein</keyword>
<dbReference type="Pfam" id="PF17039">
    <property type="entry name" value="Glyco_tran_10_N"/>
    <property type="match status" value="1"/>
</dbReference>
<keyword evidence="8 12" id="KW-1133">Transmembrane helix</keyword>
<accession>A0A921Z3I4</accession>
<evidence type="ECO:0000256" key="4">
    <source>
        <dbReference type="ARBA" id="ARBA00022676"/>
    </source>
</evidence>
<evidence type="ECO:0000256" key="1">
    <source>
        <dbReference type="ARBA" id="ARBA00004447"/>
    </source>
</evidence>
<dbReference type="Gene3D" id="3.40.50.11660">
    <property type="entry name" value="Glycosyl transferase family 10, C-terminal domain"/>
    <property type="match status" value="1"/>
</dbReference>
<evidence type="ECO:0000256" key="6">
    <source>
        <dbReference type="ARBA" id="ARBA00022692"/>
    </source>
</evidence>
<keyword evidence="6 12" id="KW-0812">Transmembrane</keyword>
<evidence type="ECO:0000256" key="7">
    <source>
        <dbReference type="ARBA" id="ARBA00022968"/>
    </source>
</evidence>
<sequence>MPNKYVKILYYCSILFLIVIVYVTLKDFLSNKNDHRNNKKIRVLNEETTMKYILQWTSPRNVPFVYMGVGQNGFIERKCPHVNCIVTADPNYLEDITKFDVIAFAGPEVVRMSEERLPKKRSPRQKYAFASIESSHNYPVCSNRFDNYFNWTWTYKLDSEVRWGYISIRDKDKKVVGPKKDMHWPKLEDMDPISDELKAKLKTKTKAAAWFVSNCLTNSKRERFVNDLKMELEKYKHVIDIYGRCGLMSCSRDSPDKCNKLIEDTYYFYLSFENSFAEDYVTEKLVTPLQNNAVPIVFGGGNYTRFMPDGIYLNARQLGVEKLAAKMNELIQNPEEYYKYFKWKNYYTYHTNGESVETNEYCRFCELLNDEKAVKTTSIYKDFREWWDPPGVC</sequence>
<dbReference type="InterPro" id="IPR055270">
    <property type="entry name" value="Glyco_tran_10_C"/>
</dbReference>
<comment type="caution">
    <text evidence="15">The sequence shown here is derived from an EMBL/GenBank/DDBJ whole genome shotgun (WGS) entry which is preliminary data.</text>
</comment>
<dbReference type="GO" id="GO:0032580">
    <property type="term" value="C:Golgi cisterna membrane"/>
    <property type="evidence" value="ECO:0007669"/>
    <property type="project" value="UniProtKB-SubCell"/>
</dbReference>
<name>A0A921Z3I4_MANSE</name>
<evidence type="ECO:0000259" key="13">
    <source>
        <dbReference type="Pfam" id="PF00852"/>
    </source>
</evidence>
<dbReference type="EC" id="2.4.1.-" evidence="12"/>
<dbReference type="InterPro" id="IPR031481">
    <property type="entry name" value="Glyco_tran_10_N"/>
</dbReference>
<feature type="domain" description="Fucosyltransferase C-terminal" evidence="13">
    <location>
        <begin position="202"/>
        <end position="386"/>
    </location>
</feature>
<evidence type="ECO:0000256" key="8">
    <source>
        <dbReference type="ARBA" id="ARBA00022989"/>
    </source>
</evidence>
<dbReference type="GO" id="GO:0008417">
    <property type="term" value="F:fucosyltransferase activity"/>
    <property type="evidence" value="ECO:0007669"/>
    <property type="project" value="InterPro"/>
</dbReference>
<reference evidence="15" key="1">
    <citation type="journal article" date="2016" name="Insect Biochem. Mol. Biol.">
        <title>Multifaceted biological insights from a draft genome sequence of the tobacco hornworm moth, Manduca sexta.</title>
        <authorList>
            <person name="Kanost M.R."/>
            <person name="Arrese E.L."/>
            <person name="Cao X."/>
            <person name="Chen Y.R."/>
            <person name="Chellapilla S."/>
            <person name="Goldsmith M.R."/>
            <person name="Grosse-Wilde E."/>
            <person name="Heckel D.G."/>
            <person name="Herndon N."/>
            <person name="Jiang H."/>
            <person name="Papanicolaou A."/>
            <person name="Qu J."/>
            <person name="Soulages J.L."/>
            <person name="Vogel H."/>
            <person name="Walters J."/>
            <person name="Waterhouse R.M."/>
            <person name="Ahn S.J."/>
            <person name="Almeida F.C."/>
            <person name="An C."/>
            <person name="Aqrawi P."/>
            <person name="Bretschneider A."/>
            <person name="Bryant W.B."/>
            <person name="Bucks S."/>
            <person name="Chao H."/>
            <person name="Chevignon G."/>
            <person name="Christen J.M."/>
            <person name="Clarke D.F."/>
            <person name="Dittmer N.T."/>
            <person name="Ferguson L.C.F."/>
            <person name="Garavelou S."/>
            <person name="Gordon K.H.J."/>
            <person name="Gunaratna R.T."/>
            <person name="Han Y."/>
            <person name="Hauser F."/>
            <person name="He Y."/>
            <person name="Heidel-Fischer H."/>
            <person name="Hirsh A."/>
            <person name="Hu Y."/>
            <person name="Jiang H."/>
            <person name="Kalra D."/>
            <person name="Klinner C."/>
            <person name="Konig C."/>
            <person name="Kovar C."/>
            <person name="Kroll A.R."/>
            <person name="Kuwar S.S."/>
            <person name="Lee S.L."/>
            <person name="Lehman R."/>
            <person name="Li K."/>
            <person name="Li Z."/>
            <person name="Liang H."/>
            <person name="Lovelace S."/>
            <person name="Lu Z."/>
            <person name="Mansfield J.H."/>
            <person name="McCulloch K.J."/>
            <person name="Mathew T."/>
            <person name="Morton B."/>
            <person name="Muzny D.M."/>
            <person name="Neunemann D."/>
            <person name="Ongeri F."/>
            <person name="Pauchet Y."/>
            <person name="Pu L.L."/>
            <person name="Pyrousis I."/>
            <person name="Rao X.J."/>
            <person name="Redding A."/>
            <person name="Roesel C."/>
            <person name="Sanchez-Gracia A."/>
            <person name="Schaack S."/>
            <person name="Shukla A."/>
            <person name="Tetreau G."/>
            <person name="Wang Y."/>
            <person name="Xiong G.H."/>
            <person name="Traut W."/>
            <person name="Walsh T.K."/>
            <person name="Worley K.C."/>
            <person name="Wu D."/>
            <person name="Wu W."/>
            <person name="Wu Y.Q."/>
            <person name="Zhang X."/>
            <person name="Zou Z."/>
            <person name="Zucker H."/>
            <person name="Briscoe A.D."/>
            <person name="Burmester T."/>
            <person name="Clem R.J."/>
            <person name="Feyereisen R."/>
            <person name="Grimmelikhuijzen C.J.P."/>
            <person name="Hamodrakas S.J."/>
            <person name="Hansson B.S."/>
            <person name="Huguet E."/>
            <person name="Jermiin L.S."/>
            <person name="Lan Q."/>
            <person name="Lehman H.K."/>
            <person name="Lorenzen M."/>
            <person name="Merzendorfer H."/>
            <person name="Michalopoulos I."/>
            <person name="Morton D.B."/>
            <person name="Muthukrishnan S."/>
            <person name="Oakeshott J.G."/>
            <person name="Palmer W."/>
            <person name="Park Y."/>
            <person name="Passarelli A.L."/>
            <person name="Rozas J."/>
            <person name="Schwartz L.M."/>
            <person name="Smith W."/>
            <person name="Southgate A."/>
            <person name="Vilcinskas A."/>
            <person name="Vogt R."/>
            <person name="Wang P."/>
            <person name="Werren J."/>
            <person name="Yu X.Q."/>
            <person name="Zhou J.J."/>
            <person name="Brown S.J."/>
            <person name="Scherer S.E."/>
            <person name="Richards S."/>
            <person name="Blissard G.W."/>
        </authorList>
    </citation>
    <scope>NUCLEOTIDE SEQUENCE</scope>
</reference>
<dbReference type="InterPro" id="IPR038577">
    <property type="entry name" value="GT10-like_C_sf"/>
</dbReference>
<keyword evidence="7" id="KW-0735">Signal-anchor</keyword>
<keyword evidence="10 12" id="KW-0472">Membrane</keyword>
<dbReference type="Proteomes" id="UP000791440">
    <property type="component" value="Unassembled WGS sequence"/>
</dbReference>
<dbReference type="AlphaFoldDB" id="A0A921Z3I4"/>
<keyword evidence="4 12" id="KW-0328">Glycosyltransferase</keyword>
<dbReference type="PANTHER" id="PTHR48438:SF1">
    <property type="entry name" value="ALPHA-(1,3)-FUCOSYLTRANSFERASE C-RELATED"/>
    <property type="match status" value="1"/>
</dbReference>
<dbReference type="PANTHER" id="PTHR48438">
    <property type="entry name" value="ALPHA-(1,3)-FUCOSYLTRANSFERASE C-RELATED"/>
    <property type="match status" value="1"/>
</dbReference>
<evidence type="ECO:0000256" key="2">
    <source>
        <dbReference type="ARBA" id="ARBA00004922"/>
    </source>
</evidence>
<keyword evidence="9 12" id="KW-0333">Golgi apparatus</keyword>
<evidence type="ECO:0000256" key="9">
    <source>
        <dbReference type="ARBA" id="ARBA00023034"/>
    </source>
</evidence>
<keyword evidence="5 12" id="KW-0808">Transferase</keyword>
<comment type="pathway">
    <text evidence="2">Protein modification; protein glycosylation.</text>
</comment>